<name>A0A445CKB7_ARAHY</name>
<reference evidence="1 2" key="1">
    <citation type="submission" date="2019-01" db="EMBL/GenBank/DDBJ databases">
        <title>Sequencing of cultivated peanut Arachis hypogaea provides insights into genome evolution and oil improvement.</title>
        <authorList>
            <person name="Chen X."/>
        </authorList>
    </citation>
    <scope>NUCLEOTIDE SEQUENCE [LARGE SCALE GENOMIC DNA]</scope>
    <source>
        <strain evidence="2">cv. Fuhuasheng</strain>
        <tissue evidence="1">Leaves</tissue>
    </source>
</reference>
<organism evidence="1 2">
    <name type="scientific">Arachis hypogaea</name>
    <name type="common">Peanut</name>
    <dbReference type="NCBI Taxonomy" id="3818"/>
    <lineage>
        <taxon>Eukaryota</taxon>
        <taxon>Viridiplantae</taxon>
        <taxon>Streptophyta</taxon>
        <taxon>Embryophyta</taxon>
        <taxon>Tracheophyta</taxon>
        <taxon>Spermatophyta</taxon>
        <taxon>Magnoliopsida</taxon>
        <taxon>eudicotyledons</taxon>
        <taxon>Gunneridae</taxon>
        <taxon>Pentapetalae</taxon>
        <taxon>rosids</taxon>
        <taxon>fabids</taxon>
        <taxon>Fabales</taxon>
        <taxon>Fabaceae</taxon>
        <taxon>Papilionoideae</taxon>
        <taxon>50 kb inversion clade</taxon>
        <taxon>dalbergioids sensu lato</taxon>
        <taxon>Dalbergieae</taxon>
        <taxon>Pterocarpus clade</taxon>
        <taxon>Arachis</taxon>
    </lineage>
</organism>
<evidence type="ECO:0000313" key="1">
    <source>
        <dbReference type="EMBL" id="RYR51358.1"/>
    </source>
</evidence>
<dbReference type="AlphaFoldDB" id="A0A445CKB7"/>
<proteinExistence type="predicted"/>
<comment type="caution">
    <text evidence="1">The sequence shown here is derived from an EMBL/GenBank/DDBJ whole genome shotgun (WGS) entry which is preliminary data.</text>
</comment>
<gene>
    <name evidence="1" type="ORF">Ahy_A06g026376</name>
</gene>
<keyword evidence="2" id="KW-1185">Reference proteome</keyword>
<dbReference type="PANTHER" id="PTHR47718:SF13">
    <property type="entry name" value="OS09G0290500 PROTEIN"/>
    <property type="match status" value="1"/>
</dbReference>
<dbReference type="PANTHER" id="PTHR47718">
    <property type="entry name" value="OS01G0519700 PROTEIN"/>
    <property type="match status" value="1"/>
</dbReference>
<dbReference type="EMBL" id="SDMP01000006">
    <property type="protein sequence ID" value="RYR51358.1"/>
    <property type="molecule type" value="Genomic_DNA"/>
</dbReference>
<accession>A0A445CKB7</accession>
<sequence>MNQLITCIKEGKWKSKISPTEKIPPLDVGAWIISKVVLHHSHPCCPTQVEMLKQHRKLSMSVRRTIQNNEEVGIRTSKTYQSLVAAVGGHRKLTFIKKTAIEACMPTTIYRWCIWLITKKIPRKLNGYKGHAEIEQEMSQVVWNSHSKDSFDRN</sequence>
<evidence type="ECO:0000313" key="2">
    <source>
        <dbReference type="Proteomes" id="UP000289738"/>
    </source>
</evidence>
<protein>
    <submittedName>
        <fullName evidence="1">Uncharacterized protein</fullName>
    </submittedName>
</protein>
<dbReference type="Proteomes" id="UP000289738">
    <property type="component" value="Chromosome A06"/>
</dbReference>